<evidence type="ECO:0000259" key="1">
    <source>
        <dbReference type="Pfam" id="PF00534"/>
    </source>
</evidence>
<dbReference type="PANTHER" id="PTHR12526:SF630">
    <property type="entry name" value="GLYCOSYLTRANSFERASE"/>
    <property type="match status" value="1"/>
</dbReference>
<evidence type="ECO:0000313" key="3">
    <source>
        <dbReference type="Proteomes" id="UP001202248"/>
    </source>
</evidence>
<accession>A0ABS9SKB4</accession>
<dbReference type="EC" id="2.4.-.-" evidence="2"/>
<reference evidence="2 3" key="1">
    <citation type="submission" date="2022-02" db="EMBL/GenBank/DDBJ databases">
        <authorList>
            <person name="Min J."/>
        </authorList>
    </citation>
    <scope>NUCLEOTIDE SEQUENCE [LARGE SCALE GENOMIC DNA]</scope>
    <source>
        <strain evidence="2 3">GR10-1</strain>
    </source>
</reference>
<dbReference type="EMBL" id="JAKWBL010000002">
    <property type="protein sequence ID" value="MCH5598731.1"/>
    <property type="molecule type" value="Genomic_DNA"/>
</dbReference>
<dbReference type="Gene3D" id="3.40.50.2000">
    <property type="entry name" value="Glycogen Phosphorylase B"/>
    <property type="match status" value="2"/>
</dbReference>
<dbReference type="InterPro" id="IPR001296">
    <property type="entry name" value="Glyco_trans_1"/>
</dbReference>
<gene>
    <name evidence="2" type="ORF">MKP09_12835</name>
</gene>
<dbReference type="PANTHER" id="PTHR12526">
    <property type="entry name" value="GLYCOSYLTRANSFERASE"/>
    <property type="match status" value="1"/>
</dbReference>
<keyword evidence="2" id="KW-0328">Glycosyltransferase</keyword>
<comment type="caution">
    <text evidence="2">The sequence shown here is derived from an EMBL/GenBank/DDBJ whole genome shotgun (WGS) entry which is preliminary data.</text>
</comment>
<dbReference type="GO" id="GO:0016757">
    <property type="term" value="F:glycosyltransferase activity"/>
    <property type="evidence" value="ECO:0007669"/>
    <property type="project" value="UniProtKB-KW"/>
</dbReference>
<name>A0ABS9SKB4_9BACT</name>
<dbReference type="SUPFAM" id="SSF53756">
    <property type="entry name" value="UDP-Glycosyltransferase/glycogen phosphorylase"/>
    <property type="match status" value="1"/>
</dbReference>
<keyword evidence="2" id="KW-0808">Transferase</keyword>
<dbReference type="Pfam" id="PF00534">
    <property type="entry name" value="Glycos_transf_1"/>
    <property type="match status" value="1"/>
</dbReference>
<feature type="domain" description="Glycosyl transferase family 1" evidence="1">
    <location>
        <begin position="137"/>
        <end position="299"/>
    </location>
</feature>
<dbReference type="RefSeq" id="WP_240830406.1">
    <property type="nucleotide sequence ID" value="NZ_JAKWBL010000002.1"/>
</dbReference>
<dbReference type="Proteomes" id="UP001202248">
    <property type="component" value="Unassembled WGS sequence"/>
</dbReference>
<sequence length="320" mass="37441">MESQYNALPNLHIIKEKISYFNPFDYLKVINFFKGSKIDAVTDFTGNFAGLILFCAKRAGVQKRISFYRGATDHFKEDLFRNLYNNFVKKVTLKYATNILSNSIAAFNNYFQNWEKSEKFKVIYNGVNASKFELSDEDNLRQDFKIPSSAFIVGHVGRYNIAKNHNTIMDVARELIKRHNDIYFILCGNGVRENLTQFVKDYNLQNQIFLFENRTDIPRFINTMDCFFFPSITEGQPNALVEAMIMGKPFVASNIESIKEMVAPTNYKYLFPPQDRNAFIIELEKLFLKRPTKDVNLKQFAINKFNHEILFQEFFIIIDK</sequence>
<proteinExistence type="predicted"/>
<evidence type="ECO:0000313" key="2">
    <source>
        <dbReference type="EMBL" id="MCH5598731.1"/>
    </source>
</evidence>
<organism evidence="2 3">
    <name type="scientific">Niabella ginsengisoli</name>
    <dbReference type="NCBI Taxonomy" id="522298"/>
    <lineage>
        <taxon>Bacteria</taxon>
        <taxon>Pseudomonadati</taxon>
        <taxon>Bacteroidota</taxon>
        <taxon>Chitinophagia</taxon>
        <taxon>Chitinophagales</taxon>
        <taxon>Chitinophagaceae</taxon>
        <taxon>Niabella</taxon>
    </lineage>
</organism>
<keyword evidence="3" id="KW-1185">Reference proteome</keyword>
<protein>
    <submittedName>
        <fullName evidence="2">Glycosyltransferase</fullName>
        <ecNumber evidence="2">2.4.-.-</ecNumber>
    </submittedName>
</protein>